<dbReference type="EMBL" id="JAUIZM010000011">
    <property type="protein sequence ID" value="KAK1354307.1"/>
    <property type="molecule type" value="Genomic_DNA"/>
</dbReference>
<evidence type="ECO:0000256" key="3">
    <source>
        <dbReference type="ARBA" id="ARBA00022737"/>
    </source>
</evidence>
<dbReference type="Gene3D" id="1.25.10.10">
    <property type="entry name" value="Leucine-rich Repeat Variant"/>
    <property type="match status" value="1"/>
</dbReference>
<dbReference type="Pfam" id="PF00514">
    <property type="entry name" value="Arm"/>
    <property type="match status" value="2"/>
</dbReference>
<keyword evidence="4" id="KW-0653">Protein transport</keyword>
<accession>A0AAD8GSF4</accession>
<keyword evidence="2" id="KW-0813">Transport</keyword>
<evidence type="ECO:0000256" key="4">
    <source>
        <dbReference type="ARBA" id="ARBA00022927"/>
    </source>
</evidence>
<sequence>MPALPVLAKLVISNDEQALTDACWALSYLAHGTNDKIQAVIDSGVCGRLVELLDHPSSSNLFPALRTVGIIVTGDDMQTQALALCIASKKLCFYFHLCFYPFDFNQGFGTGNYHASCFVEVDPTSHELACCLSCRVLTHECYGLGNQYVVWRSEFVL</sequence>
<dbReference type="InterPro" id="IPR000225">
    <property type="entry name" value="Armadillo"/>
</dbReference>
<protein>
    <submittedName>
        <fullName evidence="5">Uncharacterized protein</fullName>
    </submittedName>
</protein>
<keyword evidence="3" id="KW-0677">Repeat</keyword>
<keyword evidence="6" id="KW-1185">Reference proteome</keyword>
<comment type="similarity">
    <text evidence="1">Belongs to the importin alpha family.</text>
</comment>
<evidence type="ECO:0000313" key="6">
    <source>
        <dbReference type="Proteomes" id="UP001237642"/>
    </source>
</evidence>
<organism evidence="5 6">
    <name type="scientific">Heracleum sosnowskyi</name>
    <dbReference type="NCBI Taxonomy" id="360622"/>
    <lineage>
        <taxon>Eukaryota</taxon>
        <taxon>Viridiplantae</taxon>
        <taxon>Streptophyta</taxon>
        <taxon>Embryophyta</taxon>
        <taxon>Tracheophyta</taxon>
        <taxon>Spermatophyta</taxon>
        <taxon>Magnoliopsida</taxon>
        <taxon>eudicotyledons</taxon>
        <taxon>Gunneridae</taxon>
        <taxon>Pentapetalae</taxon>
        <taxon>asterids</taxon>
        <taxon>campanulids</taxon>
        <taxon>Apiales</taxon>
        <taxon>Apiaceae</taxon>
        <taxon>Apioideae</taxon>
        <taxon>apioid superclade</taxon>
        <taxon>Tordylieae</taxon>
        <taxon>Tordyliinae</taxon>
        <taxon>Heracleum</taxon>
    </lineage>
</organism>
<comment type="caution">
    <text evidence="5">The sequence shown here is derived from an EMBL/GenBank/DDBJ whole genome shotgun (WGS) entry which is preliminary data.</text>
</comment>
<reference evidence="5" key="1">
    <citation type="submission" date="2023-02" db="EMBL/GenBank/DDBJ databases">
        <title>Genome of toxic invasive species Heracleum sosnowskyi carries increased number of genes despite the absence of recent whole-genome duplications.</title>
        <authorList>
            <person name="Schelkunov M."/>
            <person name="Shtratnikova V."/>
            <person name="Makarenko M."/>
            <person name="Klepikova A."/>
            <person name="Omelchenko D."/>
            <person name="Novikova G."/>
            <person name="Obukhova E."/>
            <person name="Bogdanov V."/>
            <person name="Penin A."/>
            <person name="Logacheva M."/>
        </authorList>
    </citation>
    <scope>NUCLEOTIDE SEQUENCE</scope>
    <source>
        <strain evidence="5">Hsosn_3</strain>
        <tissue evidence="5">Leaf</tissue>
    </source>
</reference>
<dbReference type="InterPro" id="IPR011989">
    <property type="entry name" value="ARM-like"/>
</dbReference>
<evidence type="ECO:0000313" key="5">
    <source>
        <dbReference type="EMBL" id="KAK1354307.1"/>
    </source>
</evidence>
<reference evidence="5" key="2">
    <citation type="submission" date="2023-05" db="EMBL/GenBank/DDBJ databases">
        <authorList>
            <person name="Schelkunov M.I."/>
        </authorList>
    </citation>
    <scope>NUCLEOTIDE SEQUENCE</scope>
    <source>
        <strain evidence="5">Hsosn_3</strain>
        <tissue evidence="5">Leaf</tissue>
    </source>
</reference>
<dbReference type="PANTHER" id="PTHR23316">
    <property type="entry name" value="IMPORTIN ALPHA"/>
    <property type="match status" value="1"/>
</dbReference>
<dbReference type="Proteomes" id="UP001237642">
    <property type="component" value="Unassembled WGS sequence"/>
</dbReference>
<dbReference type="SUPFAM" id="SSF48371">
    <property type="entry name" value="ARM repeat"/>
    <property type="match status" value="1"/>
</dbReference>
<proteinExistence type="inferred from homology"/>
<gene>
    <name evidence="5" type="ORF">POM88_047563</name>
</gene>
<dbReference type="InterPro" id="IPR016024">
    <property type="entry name" value="ARM-type_fold"/>
</dbReference>
<name>A0AAD8GSF4_9APIA</name>
<evidence type="ECO:0000256" key="1">
    <source>
        <dbReference type="ARBA" id="ARBA00010394"/>
    </source>
</evidence>
<dbReference type="GO" id="GO:0015031">
    <property type="term" value="P:protein transport"/>
    <property type="evidence" value="ECO:0007669"/>
    <property type="project" value="UniProtKB-KW"/>
</dbReference>
<dbReference type="AlphaFoldDB" id="A0AAD8GSF4"/>
<evidence type="ECO:0000256" key="2">
    <source>
        <dbReference type="ARBA" id="ARBA00022448"/>
    </source>
</evidence>